<dbReference type="EMBL" id="CP003280">
    <property type="protein sequence ID" value="AFL79997.1"/>
    <property type="molecule type" value="Genomic_DNA"/>
</dbReference>
<sequence>MKLLIFIFLSANIFCYGQFGSQQIIDVINGNPWSIYSTDIDGDDRKDIVCAISGENKIAWYQNEDGLGNFGSQRIITSNLQETTTVIAVDIDGDGDMDVVAVSGPQDKVVWFENLDGLGTFGTQRLITSAADGAIGLHASDIDGDGDFDILSASFLDNKIAWYENTDGLGVFGPQKLLTNSALSTRDVYAEDLDGDGDMDVIAASTADDRVIWFENLDGLGSFGPLKVINNNANGVISVRAADIDGDGDKDVIAAIFGDGKIVWYENMDGLGNFGIEKIVTTLSPTVRLVQVGDIDKDGDLDITAAIPGNNTIGWFENIDGLGNFSSEKIITVNADGPVWVFIADLDGDTDLDVISASITDDKIAWYKNLTILSTQENYSESFSVYPNPVKDILTITPKRDILLDSIYLYDALGRQVLREKGAVTNIDLSNFSNGIYFLKLQTLNNIFTIKILKE</sequence>
<dbReference type="InterPro" id="IPR026444">
    <property type="entry name" value="Secre_tail"/>
</dbReference>
<dbReference type="PANTHER" id="PTHR44103">
    <property type="entry name" value="PROPROTEIN CONVERTASE P"/>
    <property type="match status" value="1"/>
</dbReference>
<dbReference type="RefSeq" id="WP_014781255.1">
    <property type="nucleotide sequence ID" value="NC_018013.1"/>
</dbReference>
<protein>
    <recommendedName>
        <fullName evidence="2">Secretion system C-terminal sorting domain-containing protein</fullName>
    </recommendedName>
</protein>
<dbReference type="NCBIfam" id="TIGR04183">
    <property type="entry name" value="Por_Secre_tail"/>
    <property type="match status" value="1"/>
</dbReference>
<dbReference type="AlphaFoldDB" id="I3YSM9"/>
<feature type="domain" description="Secretion system C-terminal sorting" evidence="2">
    <location>
        <begin position="385"/>
        <end position="451"/>
    </location>
</feature>
<keyword evidence="4" id="KW-1185">Reference proteome</keyword>
<name>I3YSM9_AEQSU</name>
<dbReference type="InterPro" id="IPR028994">
    <property type="entry name" value="Integrin_alpha_N"/>
</dbReference>
<keyword evidence="1" id="KW-0732">Signal</keyword>
<reference evidence="3 4" key="1">
    <citation type="submission" date="2012-06" db="EMBL/GenBank/DDBJ databases">
        <title>The complete genome of Aequorivita sublithincola DSM 14238.</title>
        <authorList>
            <consortium name="US DOE Joint Genome Institute (JGI-PGF)"/>
            <person name="Lucas S."/>
            <person name="Copeland A."/>
            <person name="Lapidus A."/>
            <person name="Goodwin L."/>
            <person name="Pitluck S."/>
            <person name="Peters L."/>
            <person name="Munk A.C.C."/>
            <person name="Kyrpides N."/>
            <person name="Mavromatis K."/>
            <person name="Pagani I."/>
            <person name="Ivanova N."/>
            <person name="Ovchinnikova G."/>
            <person name="Zeytun A."/>
            <person name="Detter J.C."/>
            <person name="Han C."/>
            <person name="Land M."/>
            <person name="Hauser L."/>
            <person name="Markowitz V."/>
            <person name="Cheng J.-F."/>
            <person name="Hugenholtz P."/>
            <person name="Woyke T."/>
            <person name="Wu D."/>
            <person name="Tindall B."/>
            <person name="Faehnrich R."/>
            <person name="Brambilla E."/>
            <person name="Klenk H.-P."/>
            <person name="Eisen J.A."/>
        </authorList>
    </citation>
    <scope>NUCLEOTIDE SEQUENCE [LARGE SCALE GENOMIC DNA]</scope>
    <source>
        <strain evidence="4">DSM 14238 / LMG 21431 / ACAM 643 / 9-3</strain>
    </source>
</reference>
<organism evidence="3 4">
    <name type="scientific">Aequorivita sublithincola (strain DSM 14238 / LMG 21431 / ACAM 643 / 9-3)</name>
    <dbReference type="NCBI Taxonomy" id="746697"/>
    <lineage>
        <taxon>Bacteria</taxon>
        <taxon>Pseudomonadati</taxon>
        <taxon>Bacteroidota</taxon>
        <taxon>Flavobacteriia</taxon>
        <taxon>Flavobacteriales</taxon>
        <taxon>Flavobacteriaceae</taxon>
        <taxon>Aequorivita</taxon>
    </lineage>
</organism>
<dbReference type="OrthoDB" id="9816120at2"/>
<proteinExistence type="predicted"/>
<evidence type="ECO:0000259" key="2">
    <source>
        <dbReference type="Pfam" id="PF18962"/>
    </source>
</evidence>
<dbReference type="InterPro" id="IPR013517">
    <property type="entry name" value="FG-GAP"/>
</dbReference>
<dbReference type="PANTHER" id="PTHR44103:SF1">
    <property type="entry name" value="PROPROTEIN CONVERTASE P"/>
    <property type="match status" value="1"/>
</dbReference>
<dbReference type="Pfam" id="PF13517">
    <property type="entry name" value="FG-GAP_3"/>
    <property type="match status" value="3"/>
</dbReference>
<dbReference type="Pfam" id="PF18962">
    <property type="entry name" value="Por_Secre_tail"/>
    <property type="match status" value="1"/>
</dbReference>
<evidence type="ECO:0000256" key="1">
    <source>
        <dbReference type="ARBA" id="ARBA00022729"/>
    </source>
</evidence>
<evidence type="ECO:0000313" key="3">
    <source>
        <dbReference type="EMBL" id="AFL79997.1"/>
    </source>
</evidence>
<accession>I3YSM9</accession>
<dbReference type="Gene3D" id="2.130.10.130">
    <property type="entry name" value="Integrin alpha, N-terminal"/>
    <property type="match status" value="1"/>
</dbReference>
<dbReference type="eggNOG" id="COG2706">
    <property type="taxonomic scope" value="Bacteria"/>
</dbReference>
<dbReference type="Proteomes" id="UP000006049">
    <property type="component" value="Chromosome"/>
</dbReference>
<gene>
    <name evidence="3" type="ordered locus">Aeqsu_0485</name>
</gene>
<dbReference type="KEGG" id="asl:Aeqsu_0485"/>
<evidence type="ECO:0000313" key="4">
    <source>
        <dbReference type="Proteomes" id="UP000006049"/>
    </source>
</evidence>
<dbReference type="SUPFAM" id="SSF69318">
    <property type="entry name" value="Integrin alpha N-terminal domain"/>
    <property type="match status" value="1"/>
</dbReference>
<dbReference type="STRING" id="746697.Aeqsu_0485"/>
<dbReference type="HOGENOM" id="CLU_600829_0_0_10"/>